<evidence type="ECO:0000313" key="3">
    <source>
        <dbReference type="Proteomes" id="UP000005442"/>
    </source>
</evidence>
<dbReference type="AlphaFoldDB" id="G8RIS3"/>
<sequence>MKEAMTTSSPLSPHTTDTSALVRAMIANHTRLPLDQITPDRALDNLGLDSLGALELLLMCEAEFGIVALDDTEIEVHTVADAISFIEAKIR</sequence>
<feature type="domain" description="Carrier" evidence="1">
    <location>
        <begin position="16"/>
        <end position="90"/>
    </location>
</feature>
<evidence type="ECO:0000313" key="2">
    <source>
        <dbReference type="EMBL" id="AEV70911.1"/>
    </source>
</evidence>
<dbReference type="EMBL" id="CP003169">
    <property type="protein sequence ID" value="AEV70911.1"/>
    <property type="molecule type" value="Genomic_DNA"/>
</dbReference>
<dbReference type="Proteomes" id="UP000005442">
    <property type="component" value="Chromosome"/>
</dbReference>
<dbReference type="Pfam" id="PF00550">
    <property type="entry name" value="PP-binding"/>
    <property type="match status" value="1"/>
</dbReference>
<dbReference type="PATRIC" id="fig|710685.3.peg.273"/>
<dbReference type="PROSITE" id="PS50075">
    <property type="entry name" value="CARRIER"/>
    <property type="match status" value="1"/>
</dbReference>
<gene>
    <name evidence="2" type="ordered locus">MycrhN_0268</name>
</gene>
<proteinExistence type="predicted"/>
<keyword evidence="3" id="KW-1185">Reference proteome</keyword>
<dbReference type="STRING" id="710685.MycrhN_0268"/>
<organism evidence="2 3">
    <name type="scientific">Mycolicibacterium rhodesiae (strain NBB3)</name>
    <name type="common">Mycobacterium rhodesiae</name>
    <dbReference type="NCBI Taxonomy" id="710685"/>
    <lineage>
        <taxon>Bacteria</taxon>
        <taxon>Bacillati</taxon>
        <taxon>Actinomycetota</taxon>
        <taxon>Actinomycetes</taxon>
        <taxon>Mycobacteriales</taxon>
        <taxon>Mycobacteriaceae</taxon>
        <taxon>Mycolicibacterium</taxon>
    </lineage>
</organism>
<dbReference type="SUPFAM" id="SSF47336">
    <property type="entry name" value="ACP-like"/>
    <property type="match status" value="1"/>
</dbReference>
<dbReference type="InterPro" id="IPR036736">
    <property type="entry name" value="ACP-like_sf"/>
</dbReference>
<evidence type="ECO:0000259" key="1">
    <source>
        <dbReference type="PROSITE" id="PS50075"/>
    </source>
</evidence>
<dbReference type="Gene3D" id="1.10.1200.10">
    <property type="entry name" value="ACP-like"/>
    <property type="match status" value="1"/>
</dbReference>
<protein>
    <submittedName>
        <fullName evidence="2">Acyl carrier protein</fullName>
    </submittedName>
</protein>
<reference evidence="2 3" key="1">
    <citation type="submission" date="2011-12" db="EMBL/GenBank/DDBJ databases">
        <title>Complete sequence of Mycobacterium rhodesiae NBB3.</title>
        <authorList>
            <consortium name="US DOE Joint Genome Institute"/>
            <person name="Lucas S."/>
            <person name="Han J."/>
            <person name="Lapidus A."/>
            <person name="Cheng J.-F."/>
            <person name="Goodwin L."/>
            <person name="Pitluck S."/>
            <person name="Peters L."/>
            <person name="Mikhailova N."/>
            <person name="Gu W."/>
            <person name="Detter J.C."/>
            <person name="Han C."/>
            <person name="Tapia R."/>
            <person name="Land M."/>
            <person name="Hauser L."/>
            <person name="Kyrpides N."/>
            <person name="Ivanova N."/>
            <person name="Pagani I."/>
            <person name="Mattes T."/>
            <person name="Holmes A."/>
            <person name="Rutledge P."/>
            <person name="Paulsen I."/>
            <person name="Coleman N."/>
            <person name="Woyke T."/>
        </authorList>
    </citation>
    <scope>NUCLEOTIDE SEQUENCE [LARGE SCALE GENOMIC DNA]</scope>
    <source>
        <strain evidence="2 3">NBB3</strain>
    </source>
</reference>
<name>G8RIS3_MYCRN</name>
<accession>G8RIS3</accession>
<dbReference type="HOGENOM" id="CLU_2423800_0_0_11"/>
<dbReference type="KEGG" id="mrh:MycrhN_0268"/>
<dbReference type="InterPro" id="IPR009081">
    <property type="entry name" value="PP-bd_ACP"/>
</dbReference>